<dbReference type="Gene3D" id="3.20.20.80">
    <property type="entry name" value="Glycosidases"/>
    <property type="match status" value="1"/>
</dbReference>
<comment type="function">
    <text evidence="16">Glucanases play a role in cell expansion during growth, in cell-cell fusion during mating, and in spore release during sporulation. This enzyme may be involved in beta-glucan degradation. Active on laminarin and lichenan.</text>
</comment>
<evidence type="ECO:0000256" key="3">
    <source>
        <dbReference type="ARBA" id="ARBA00004401"/>
    </source>
</evidence>
<dbReference type="GO" id="GO:0005576">
    <property type="term" value="C:extracellular region"/>
    <property type="evidence" value="ECO:0007669"/>
    <property type="project" value="TreeGrafter"/>
</dbReference>
<evidence type="ECO:0000256" key="19">
    <source>
        <dbReference type="RuleBase" id="RU004335"/>
    </source>
</evidence>
<evidence type="ECO:0000313" key="21">
    <source>
        <dbReference type="Proteomes" id="UP000092321"/>
    </source>
</evidence>
<dbReference type="EC" id="3.2.1.39" evidence="5"/>
<evidence type="ECO:0000256" key="6">
    <source>
        <dbReference type="ARBA" id="ARBA00022475"/>
    </source>
</evidence>
<name>A0A1B7TC99_9ASCO</name>
<evidence type="ECO:0000256" key="9">
    <source>
        <dbReference type="ARBA" id="ARBA00022729"/>
    </source>
</evidence>
<dbReference type="GO" id="GO:0071555">
    <property type="term" value="P:cell wall organization"/>
    <property type="evidence" value="ECO:0007669"/>
    <property type="project" value="UniProtKB-KW"/>
</dbReference>
<keyword evidence="7" id="KW-0134">Cell wall</keyword>
<dbReference type="Pfam" id="PF00332">
    <property type="entry name" value="Glyco_hydro_17"/>
    <property type="match status" value="1"/>
</dbReference>
<dbReference type="GO" id="GO:0009277">
    <property type="term" value="C:fungal-type cell wall"/>
    <property type="evidence" value="ECO:0007669"/>
    <property type="project" value="TreeGrafter"/>
</dbReference>
<keyword evidence="6" id="KW-1003">Cell membrane</keyword>
<dbReference type="EMBL" id="LXPE01000020">
    <property type="protein sequence ID" value="OBA26305.1"/>
    <property type="molecule type" value="Genomic_DNA"/>
</dbReference>
<comment type="subcellular location">
    <subcellularLocation>
        <location evidence="3">Cell membrane</location>
        <topology evidence="3">Single-pass type II membrane protein</topology>
    </subcellularLocation>
    <subcellularLocation>
        <location evidence="2">Secreted</location>
        <location evidence="2">Cell wall</location>
    </subcellularLocation>
</comment>
<accession>A0A1B7TC99</accession>
<evidence type="ECO:0000256" key="12">
    <source>
        <dbReference type="ARBA" id="ARBA00023180"/>
    </source>
</evidence>
<keyword evidence="9" id="KW-0732">Signal</keyword>
<comment type="catalytic activity">
    <reaction evidence="1">
        <text>Hydrolysis of (1-&gt;3)-beta-D-glucosidic linkages in (1-&gt;3)-beta-D-glucans.</text>
        <dbReference type="EC" id="3.2.1.39"/>
    </reaction>
</comment>
<keyword evidence="10 20" id="KW-0378">Hydrolase</keyword>
<evidence type="ECO:0000256" key="1">
    <source>
        <dbReference type="ARBA" id="ARBA00000382"/>
    </source>
</evidence>
<dbReference type="InterPro" id="IPR050732">
    <property type="entry name" value="Beta-glucan_modifiers"/>
</dbReference>
<dbReference type="InterPro" id="IPR017853">
    <property type="entry name" value="GH"/>
</dbReference>
<dbReference type="OrthoDB" id="68336at2759"/>
<keyword evidence="15" id="KW-0624">Polysaccharide degradation</keyword>
<evidence type="ECO:0000256" key="8">
    <source>
        <dbReference type="ARBA" id="ARBA00022525"/>
    </source>
</evidence>
<dbReference type="AlphaFoldDB" id="A0A1B7TC99"/>
<comment type="similarity">
    <text evidence="4 19">Belongs to the glycosyl hydrolase 17 family.</text>
</comment>
<evidence type="ECO:0000256" key="17">
    <source>
        <dbReference type="ARBA" id="ARBA00042373"/>
    </source>
</evidence>
<organism evidence="20 21">
    <name type="scientific">Hanseniaspora valbyensis NRRL Y-1626</name>
    <dbReference type="NCBI Taxonomy" id="766949"/>
    <lineage>
        <taxon>Eukaryota</taxon>
        <taxon>Fungi</taxon>
        <taxon>Dikarya</taxon>
        <taxon>Ascomycota</taxon>
        <taxon>Saccharomycotina</taxon>
        <taxon>Saccharomycetes</taxon>
        <taxon>Saccharomycodales</taxon>
        <taxon>Saccharomycodaceae</taxon>
        <taxon>Hanseniaspora</taxon>
    </lineage>
</organism>
<dbReference type="GO" id="GO:0005886">
    <property type="term" value="C:plasma membrane"/>
    <property type="evidence" value="ECO:0007669"/>
    <property type="project" value="UniProtKB-SubCell"/>
</dbReference>
<evidence type="ECO:0000256" key="16">
    <source>
        <dbReference type="ARBA" id="ARBA00037649"/>
    </source>
</evidence>
<evidence type="ECO:0000256" key="11">
    <source>
        <dbReference type="ARBA" id="ARBA00023136"/>
    </source>
</evidence>
<evidence type="ECO:0000256" key="7">
    <source>
        <dbReference type="ARBA" id="ARBA00022512"/>
    </source>
</evidence>
<proteinExistence type="inferred from homology"/>
<evidence type="ECO:0000256" key="13">
    <source>
        <dbReference type="ARBA" id="ARBA00023277"/>
    </source>
</evidence>
<evidence type="ECO:0000256" key="15">
    <source>
        <dbReference type="ARBA" id="ARBA00023326"/>
    </source>
</evidence>
<sequence length="252" mass="29156">MLSKVTTNIKTSGVQCGQLRIILDIIQRFNLNLKVSAGVLITKDHQFNLQQIKEIKYIIDHYSMSNINSIFIGNDVLYRKEQDENVLIDYIKEVKTYIQLKNLGIPVGTAELGNYVTENIFKHSDIIGVNIYPFFTGQIVQTSTNWVYDFKKYQIDPLSSKYPGKQVVIGEIGWPYSGGNHKKSVAGQKHVQKFMSDFVCYSRNQTVGYYFFEAFDEPWKKIYYKNNNKWQTEWGLFTTDRNLKPGLSLPSC</sequence>
<gene>
    <name evidence="20" type="ORF">HANVADRAFT_25481</name>
</gene>
<dbReference type="Proteomes" id="UP000092321">
    <property type="component" value="Unassembled WGS sequence"/>
</dbReference>
<keyword evidence="12" id="KW-0325">Glycoprotein</keyword>
<keyword evidence="11" id="KW-0472">Membrane</keyword>
<keyword evidence="13" id="KW-0119">Carbohydrate metabolism</keyword>
<reference evidence="21" key="1">
    <citation type="journal article" date="2016" name="Proc. Natl. Acad. Sci. U.S.A.">
        <title>Comparative genomics of biotechnologically important yeasts.</title>
        <authorList>
            <person name="Riley R."/>
            <person name="Haridas S."/>
            <person name="Wolfe K.H."/>
            <person name="Lopes M.R."/>
            <person name="Hittinger C.T."/>
            <person name="Goeker M."/>
            <person name="Salamov A.A."/>
            <person name="Wisecaver J.H."/>
            <person name="Long T.M."/>
            <person name="Calvey C.H."/>
            <person name="Aerts A.L."/>
            <person name="Barry K.W."/>
            <person name="Choi C."/>
            <person name="Clum A."/>
            <person name="Coughlan A.Y."/>
            <person name="Deshpande S."/>
            <person name="Douglass A.P."/>
            <person name="Hanson S.J."/>
            <person name="Klenk H.-P."/>
            <person name="LaButti K.M."/>
            <person name="Lapidus A."/>
            <person name="Lindquist E.A."/>
            <person name="Lipzen A.M."/>
            <person name="Meier-Kolthoff J.P."/>
            <person name="Ohm R.A."/>
            <person name="Otillar R.P."/>
            <person name="Pangilinan J.L."/>
            <person name="Peng Y."/>
            <person name="Rokas A."/>
            <person name="Rosa C.A."/>
            <person name="Scheuner C."/>
            <person name="Sibirny A.A."/>
            <person name="Slot J.C."/>
            <person name="Stielow J.B."/>
            <person name="Sun H."/>
            <person name="Kurtzman C.P."/>
            <person name="Blackwell M."/>
            <person name="Grigoriev I.V."/>
            <person name="Jeffries T.W."/>
        </authorList>
    </citation>
    <scope>NUCLEOTIDE SEQUENCE [LARGE SCALE GENOMIC DNA]</scope>
    <source>
        <strain evidence="21">NRRL Y-1626</strain>
    </source>
</reference>
<protein>
    <recommendedName>
        <fullName evidence="5">glucan endo-1,3-beta-D-glucosidase</fullName>
        <ecNumber evidence="5">3.2.1.39</ecNumber>
    </recommendedName>
    <alternativeName>
        <fullName evidence="18">Endo-1,3-beta-glucanase btgC</fullName>
    </alternativeName>
    <alternativeName>
        <fullName evidence="17">Laminarinase btgC</fullName>
    </alternativeName>
</protein>
<dbReference type="PANTHER" id="PTHR16631:SF17">
    <property type="entry name" value="GLUCAN ENDO-1,3-BETA-GLUCOSIDASE BTGC"/>
    <property type="match status" value="1"/>
</dbReference>
<dbReference type="SUPFAM" id="SSF51445">
    <property type="entry name" value="(Trans)glycosidases"/>
    <property type="match status" value="1"/>
</dbReference>
<evidence type="ECO:0000256" key="2">
    <source>
        <dbReference type="ARBA" id="ARBA00004191"/>
    </source>
</evidence>
<evidence type="ECO:0000256" key="14">
    <source>
        <dbReference type="ARBA" id="ARBA00023316"/>
    </source>
</evidence>
<dbReference type="GO" id="GO:0000272">
    <property type="term" value="P:polysaccharide catabolic process"/>
    <property type="evidence" value="ECO:0007669"/>
    <property type="project" value="UniProtKB-KW"/>
</dbReference>
<comment type="caution">
    <text evidence="20">The sequence shown here is derived from an EMBL/GenBank/DDBJ whole genome shotgun (WGS) entry which is preliminary data.</text>
</comment>
<dbReference type="GO" id="GO:0042973">
    <property type="term" value="F:glucan endo-1,3-beta-D-glucosidase activity"/>
    <property type="evidence" value="ECO:0007669"/>
    <property type="project" value="UniProtKB-EC"/>
</dbReference>
<evidence type="ECO:0000256" key="10">
    <source>
        <dbReference type="ARBA" id="ARBA00022801"/>
    </source>
</evidence>
<keyword evidence="14" id="KW-0961">Cell wall biogenesis/degradation</keyword>
<dbReference type="InterPro" id="IPR000490">
    <property type="entry name" value="Glyco_hydro_17"/>
</dbReference>
<evidence type="ECO:0000256" key="5">
    <source>
        <dbReference type="ARBA" id="ARBA00012780"/>
    </source>
</evidence>
<keyword evidence="8" id="KW-0964">Secreted</keyword>
<keyword evidence="21" id="KW-1185">Reference proteome</keyword>
<dbReference type="GO" id="GO:0009986">
    <property type="term" value="C:cell surface"/>
    <property type="evidence" value="ECO:0007669"/>
    <property type="project" value="TreeGrafter"/>
</dbReference>
<dbReference type="PANTHER" id="PTHR16631">
    <property type="entry name" value="GLUCAN 1,3-BETA-GLUCOSIDASE"/>
    <property type="match status" value="1"/>
</dbReference>
<evidence type="ECO:0000256" key="18">
    <source>
        <dbReference type="ARBA" id="ARBA00043078"/>
    </source>
</evidence>
<evidence type="ECO:0000313" key="20">
    <source>
        <dbReference type="EMBL" id="OBA26305.1"/>
    </source>
</evidence>
<evidence type="ECO:0000256" key="4">
    <source>
        <dbReference type="ARBA" id="ARBA00008773"/>
    </source>
</evidence>